<gene>
    <name evidence="6" type="ORF">I8E28_11340</name>
</gene>
<comment type="caution">
    <text evidence="6">The sequence shown here is derived from an EMBL/GenBank/DDBJ whole genome shotgun (WGS) entry which is preliminary data.</text>
</comment>
<evidence type="ECO:0000313" key="6">
    <source>
        <dbReference type="EMBL" id="MBK0393184.1"/>
    </source>
</evidence>
<evidence type="ECO:0000256" key="3">
    <source>
        <dbReference type="ARBA" id="ARBA00022490"/>
    </source>
</evidence>
<evidence type="ECO:0000256" key="1">
    <source>
        <dbReference type="ARBA" id="ARBA00004496"/>
    </source>
</evidence>
<dbReference type="Gene3D" id="2.30.30.40">
    <property type="entry name" value="SH3 Domains"/>
    <property type="match status" value="1"/>
</dbReference>
<dbReference type="Gene3D" id="2.40.50.180">
    <property type="entry name" value="CheA-289, Domain 4"/>
    <property type="match status" value="1"/>
</dbReference>
<evidence type="ECO:0000256" key="2">
    <source>
        <dbReference type="ARBA" id="ARBA00021483"/>
    </source>
</evidence>
<dbReference type="GO" id="GO:0007165">
    <property type="term" value="P:signal transduction"/>
    <property type="evidence" value="ECO:0007669"/>
    <property type="project" value="InterPro"/>
</dbReference>
<dbReference type="GO" id="GO:0006935">
    <property type="term" value="P:chemotaxis"/>
    <property type="evidence" value="ECO:0007669"/>
    <property type="project" value="UniProtKB-KW"/>
</dbReference>
<dbReference type="AlphaFoldDB" id="A0A934PZ84"/>
<evidence type="ECO:0000313" key="7">
    <source>
        <dbReference type="Proteomes" id="UP000617041"/>
    </source>
</evidence>
<keyword evidence="4" id="KW-0145">Chemotaxis</keyword>
<dbReference type="PANTHER" id="PTHR22617:SF45">
    <property type="entry name" value="CHEMOTAXIS PROTEIN CHEW"/>
    <property type="match status" value="1"/>
</dbReference>
<dbReference type="EMBL" id="JAEDAO010000001">
    <property type="protein sequence ID" value="MBK0393184.1"/>
    <property type="molecule type" value="Genomic_DNA"/>
</dbReference>
<dbReference type="PANTHER" id="PTHR22617">
    <property type="entry name" value="CHEMOTAXIS SENSOR HISTIDINE KINASE-RELATED"/>
    <property type="match status" value="1"/>
</dbReference>
<dbReference type="Proteomes" id="UP000617041">
    <property type="component" value="Unassembled WGS sequence"/>
</dbReference>
<dbReference type="InterPro" id="IPR039315">
    <property type="entry name" value="CheW"/>
</dbReference>
<protein>
    <recommendedName>
        <fullName evidence="2">Chemotaxis protein CheW</fullName>
    </recommendedName>
</protein>
<reference evidence="6" key="1">
    <citation type="submission" date="2020-12" db="EMBL/GenBank/DDBJ databases">
        <title>Ramlibacter sp. nov., isolated from a freshwater alga, Cryptomonas.</title>
        <authorList>
            <person name="Kim H.M."/>
            <person name="Jeon C.O."/>
        </authorList>
    </citation>
    <scope>NUCLEOTIDE SEQUENCE</scope>
    <source>
        <strain evidence="6">CrO1</strain>
    </source>
</reference>
<dbReference type="FunFam" id="2.40.50.180:FF:000002">
    <property type="entry name" value="Chemotaxis protein CheW"/>
    <property type="match status" value="1"/>
</dbReference>
<dbReference type="InterPro" id="IPR036061">
    <property type="entry name" value="CheW-like_dom_sf"/>
</dbReference>
<evidence type="ECO:0000259" key="5">
    <source>
        <dbReference type="PROSITE" id="PS50851"/>
    </source>
</evidence>
<proteinExistence type="predicted"/>
<dbReference type="SUPFAM" id="SSF50341">
    <property type="entry name" value="CheW-like"/>
    <property type="match status" value="1"/>
</dbReference>
<dbReference type="SMART" id="SM00260">
    <property type="entry name" value="CheW"/>
    <property type="match status" value="1"/>
</dbReference>
<keyword evidence="7" id="KW-1185">Reference proteome</keyword>
<evidence type="ECO:0000256" key="4">
    <source>
        <dbReference type="ARBA" id="ARBA00022500"/>
    </source>
</evidence>
<accession>A0A934PZ84</accession>
<dbReference type="InterPro" id="IPR002545">
    <property type="entry name" value="CheW-lke_dom"/>
</dbReference>
<keyword evidence="3" id="KW-0963">Cytoplasm</keyword>
<dbReference type="PROSITE" id="PS50851">
    <property type="entry name" value="CHEW"/>
    <property type="match status" value="1"/>
</dbReference>
<dbReference type="Pfam" id="PF01584">
    <property type="entry name" value="CheW"/>
    <property type="match status" value="1"/>
</dbReference>
<feature type="domain" description="CheW-like" evidence="5">
    <location>
        <begin position="23"/>
        <end position="164"/>
    </location>
</feature>
<sequence>MQGVPMQPAFARTAEPAQAPVRQREFLTFRLGAENYAIDILKVQEIRGWEQPTAIANSPAFIKGVINLRGVIVPILDLRVKFQLPQASYDEFTVVIILNIASRVAGVVVDSVSDVLSLPEDAIRPTPEFSSATFDTRYIPGLATVGDELMILLDIEKLLTGADMALVDGASH</sequence>
<comment type="subcellular location">
    <subcellularLocation>
        <location evidence="1">Cytoplasm</location>
    </subcellularLocation>
</comment>
<dbReference type="GO" id="GO:0005829">
    <property type="term" value="C:cytosol"/>
    <property type="evidence" value="ECO:0007669"/>
    <property type="project" value="TreeGrafter"/>
</dbReference>
<name>A0A934PZ84_9BURK</name>
<organism evidence="6 7">
    <name type="scientific">Ramlibacter algicola</name>
    <dbReference type="NCBI Taxonomy" id="2795217"/>
    <lineage>
        <taxon>Bacteria</taxon>
        <taxon>Pseudomonadati</taxon>
        <taxon>Pseudomonadota</taxon>
        <taxon>Betaproteobacteria</taxon>
        <taxon>Burkholderiales</taxon>
        <taxon>Comamonadaceae</taxon>
        <taxon>Ramlibacter</taxon>
    </lineage>
</organism>